<evidence type="ECO:0000313" key="2">
    <source>
        <dbReference type="Proteomes" id="UP001221558"/>
    </source>
</evidence>
<organism evidence="1 2">
    <name type="scientific">Sphingobacterium oryzagri</name>
    <dbReference type="NCBI Taxonomy" id="3025669"/>
    <lineage>
        <taxon>Bacteria</taxon>
        <taxon>Pseudomonadati</taxon>
        <taxon>Bacteroidota</taxon>
        <taxon>Sphingobacteriia</taxon>
        <taxon>Sphingobacteriales</taxon>
        <taxon>Sphingobacteriaceae</taxon>
        <taxon>Sphingobacterium</taxon>
    </lineage>
</organism>
<reference evidence="1 2" key="1">
    <citation type="submission" date="2023-02" db="EMBL/GenBank/DDBJ databases">
        <title>Genome sequence of Sphingobacterium sp. KACC 22765.</title>
        <authorList>
            <person name="Kim S."/>
            <person name="Heo J."/>
            <person name="Kwon S.-W."/>
        </authorList>
    </citation>
    <scope>NUCLEOTIDE SEQUENCE [LARGE SCALE GENOMIC DNA]</scope>
    <source>
        <strain evidence="1 2">KACC 22765</strain>
    </source>
</reference>
<name>A0ABY7WBV0_9SPHI</name>
<keyword evidence="2" id="KW-1185">Reference proteome</keyword>
<proteinExistence type="predicted"/>
<evidence type="ECO:0000313" key="1">
    <source>
        <dbReference type="EMBL" id="WDF67146.1"/>
    </source>
</evidence>
<dbReference type="Proteomes" id="UP001221558">
    <property type="component" value="Chromosome"/>
</dbReference>
<protein>
    <submittedName>
        <fullName evidence="1">Uncharacterized protein</fullName>
    </submittedName>
</protein>
<sequence>MKNNNKLSKSTDDLIQGIKVVLSKDRCSLTEEEKNLFRECILRLEATKSLEPDDGKQKIELMDILMIVVKILGVASELTDFFN</sequence>
<gene>
    <name evidence="1" type="ORF">PQ465_12605</name>
</gene>
<dbReference type="EMBL" id="CP117880">
    <property type="protein sequence ID" value="WDF67146.1"/>
    <property type="molecule type" value="Genomic_DNA"/>
</dbReference>
<accession>A0ABY7WBV0</accession>
<dbReference type="RefSeq" id="WP_274265876.1">
    <property type="nucleotide sequence ID" value="NZ_CP117880.1"/>
</dbReference>